<keyword evidence="3" id="KW-1185">Reference proteome</keyword>
<evidence type="ECO:0000256" key="1">
    <source>
        <dbReference type="SAM" id="MobiDB-lite"/>
    </source>
</evidence>
<dbReference type="Proteomes" id="UP000826195">
    <property type="component" value="Unassembled WGS sequence"/>
</dbReference>
<evidence type="ECO:0000313" key="2">
    <source>
        <dbReference type="EMBL" id="KAH0549204.1"/>
    </source>
</evidence>
<sequence length="116" mass="12948">MYINRGAKARENAGVSRQTRESTKLSGTGGRRSDQVRTNTDNVLSRTEPQGPNPDLPLANTLSELHILPLYTPVDQPMQPTIMLKQCSLTAYSLNVHRLLIMIFQVNVSLELTNNE</sequence>
<gene>
    <name evidence="2" type="ORF">KQX54_006911</name>
</gene>
<evidence type="ECO:0000313" key="3">
    <source>
        <dbReference type="Proteomes" id="UP000826195"/>
    </source>
</evidence>
<organism evidence="2 3">
    <name type="scientific">Cotesia glomerata</name>
    <name type="common">Lepidopteran parasitic wasp</name>
    <name type="synonym">Apanteles glomeratus</name>
    <dbReference type="NCBI Taxonomy" id="32391"/>
    <lineage>
        <taxon>Eukaryota</taxon>
        <taxon>Metazoa</taxon>
        <taxon>Ecdysozoa</taxon>
        <taxon>Arthropoda</taxon>
        <taxon>Hexapoda</taxon>
        <taxon>Insecta</taxon>
        <taxon>Pterygota</taxon>
        <taxon>Neoptera</taxon>
        <taxon>Endopterygota</taxon>
        <taxon>Hymenoptera</taxon>
        <taxon>Apocrita</taxon>
        <taxon>Ichneumonoidea</taxon>
        <taxon>Braconidae</taxon>
        <taxon>Microgastrinae</taxon>
        <taxon>Cotesia</taxon>
    </lineage>
</organism>
<reference evidence="2 3" key="1">
    <citation type="journal article" date="2021" name="J. Hered.">
        <title>A chromosome-level genome assembly of the parasitoid wasp, Cotesia glomerata (Hymenoptera: Braconidae).</title>
        <authorList>
            <person name="Pinto B.J."/>
            <person name="Weis J.J."/>
            <person name="Gamble T."/>
            <person name="Ode P.J."/>
            <person name="Paul R."/>
            <person name="Zaspel J.M."/>
        </authorList>
    </citation>
    <scope>NUCLEOTIDE SEQUENCE [LARGE SCALE GENOMIC DNA]</scope>
    <source>
        <strain evidence="2">CgM1</strain>
    </source>
</reference>
<feature type="compositionally biased region" description="Polar residues" evidence="1">
    <location>
        <begin position="36"/>
        <end position="50"/>
    </location>
</feature>
<proteinExistence type="predicted"/>
<dbReference type="EMBL" id="JAHXZJ010001864">
    <property type="protein sequence ID" value="KAH0549204.1"/>
    <property type="molecule type" value="Genomic_DNA"/>
</dbReference>
<accession>A0AAV7IFN8</accession>
<feature type="region of interest" description="Disordered" evidence="1">
    <location>
        <begin position="1"/>
        <end position="58"/>
    </location>
</feature>
<protein>
    <submittedName>
        <fullName evidence="2">Uncharacterized protein</fullName>
    </submittedName>
</protein>
<dbReference type="AlphaFoldDB" id="A0AAV7IFN8"/>
<comment type="caution">
    <text evidence="2">The sequence shown here is derived from an EMBL/GenBank/DDBJ whole genome shotgun (WGS) entry which is preliminary data.</text>
</comment>
<name>A0AAV7IFN8_COTGL</name>